<feature type="domain" description="Dynamin stalk" evidence="1">
    <location>
        <begin position="12"/>
        <end position="133"/>
    </location>
</feature>
<accession>A0A699L487</accession>
<proteinExistence type="predicted"/>
<dbReference type="EMBL" id="BKCJ010574362">
    <property type="protein sequence ID" value="GFB20245.1"/>
    <property type="molecule type" value="Genomic_DNA"/>
</dbReference>
<comment type="caution">
    <text evidence="2">The sequence shown here is derived from an EMBL/GenBank/DDBJ whole genome shotgun (WGS) entry which is preliminary data.</text>
</comment>
<evidence type="ECO:0000313" key="2">
    <source>
        <dbReference type="EMBL" id="GFB20245.1"/>
    </source>
</evidence>
<dbReference type="AlphaFoldDB" id="A0A699L487"/>
<evidence type="ECO:0000259" key="1">
    <source>
        <dbReference type="Pfam" id="PF01031"/>
    </source>
</evidence>
<protein>
    <recommendedName>
        <fullName evidence="1">Dynamin stalk domain-containing protein</fullName>
    </recommendedName>
</protein>
<dbReference type="Gene3D" id="1.20.120.1240">
    <property type="entry name" value="Dynamin, middle domain"/>
    <property type="match status" value="1"/>
</dbReference>
<organism evidence="2">
    <name type="scientific">Tanacetum cinerariifolium</name>
    <name type="common">Dalmatian daisy</name>
    <name type="synonym">Chrysanthemum cinerariifolium</name>
    <dbReference type="NCBI Taxonomy" id="118510"/>
    <lineage>
        <taxon>Eukaryota</taxon>
        <taxon>Viridiplantae</taxon>
        <taxon>Streptophyta</taxon>
        <taxon>Embryophyta</taxon>
        <taxon>Tracheophyta</taxon>
        <taxon>Spermatophyta</taxon>
        <taxon>Magnoliopsida</taxon>
        <taxon>eudicotyledons</taxon>
        <taxon>Gunneridae</taxon>
        <taxon>Pentapetalae</taxon>
        <taxon>asterids</taxon>
        <taxon>campanulids</taxon>
        <taxon>Asterales</taxon>
        <taxon>Asteraceae</taxon>
        <taxon>Asteroideae</taxon>
        <taxon>Anthemideae</taxon>
        <taxon>Anthemidinae</taxon>
        <taxon>Tanacetum</taxon>
    </lineage>
</organism>
<sequence length="335" mass="39480">MLNDFSKQLKSNHLNEYENFLADEIQLLEERKTLCREQVFSLLLQRKIDNIYVITDSFVSRVWDYIESVILNVLVSHAQNYPQLTQSVKKAAKNVIANTKECFKGKVFEFIKIKNMEGYTRDPRVISSLNKLKESHDRVFEAMRFDINQRAELLKVSVCVFHLKSYPKNIVSEAFDIKNMEGYTRDPRVISSLNKLKESHDRVFEAMRFDIDQRAELLKVSVRVFHLKSYPKNIVSEAFDIKVRMVAWLETVLHMFIGFVESHLLLMLRGMVENDMEAKLVNELRSDGENRYKPLPKESPLMTTKQWKLKNRIVLLEKFKKVVEETMDKISFHGY</sequence>
<dbReference type="Pfam" id="PF01031">
    <property type="entry name" value="Dynamin_M"/>
    <property type="match status" value="1"/>
</dbReference>
<name>A0A699L487_TANCI</name>
<reference evidence="2" key="1">
    <citation type="journal article" date="2019" name="Sci. Rep.">
        <title>Draft genome of Tanacetum cinerariifolium, the natural source of mosquito coil.</title>
        <authorList>
            <person name="Yamashiro T."/>
            <person name="Shiraishi A."/>
            <person name="Satake H."/>
            <person name="Nakayama K."/>
        </authorList>
    </citation>
    <scope>NUCLEOTIDE SEQUENCE</scope>
</reference>
<gene>
    <name evidence="2" type="ORF">Tci_692216</name>
</gene>
<dbReference type="InterPro" id="IPR000375">
    <property type="entry name" value="Dynamin_stalk"/>
</dbReference>